<feature type="transmembrane region" description="Helical" evidence="1">
    <location>
        <begin position="77"/>
        <end position="98"/>
    </location>
</feature>
<dbReference type="EMBL" id="JABBGJ010000001">
    <property type="protein sequence ID" value="NML96517.1"/>
    <property type="molecule type" value="Genomic_DNA"/>
</dbReference>
<name>A0A848I2Q0_9BURK</name>
<organism evidence="2 3">
    <name type="scientific">Paraburkholderia polaris</name>
    <dbReference type="NCBI Taxonomy" id="2728848"/>
    <lineage>
        <taxon>Bacteria</taxon>
        <taxon>Pseudomonadati</taxon>
        <taxon>Pseudomonadota</taxon>
        <taxon>Betaproteobacteria</taxon>
        <taxon>Burkholderiales</taxon>
        <taxon>Burkholderiaceae</taxon>
        <taxon>Paraburkholderia</taxon>
    </lineage>
</organism>
<evidence type="ECO:0000256" key="1">
    <source>
        <dbReference type="SAM" id="Phobius"/>
    </source>
</evidence>
<reference evidence="2 3" key="1">
    <citation type="submission" date="2020-04" db="EMBL/GenBank/DDBJ databases">
        <title>Paraburkholderia sp. RP-4-7 isolated from soil.</title>
        <authorList>
            <person name="Dahal R.H."/>
        </authorList>
    </citation>
    <scope>NUCLEOTIDE SEQUENCE [LARGE SCALE GENOMIC DNA]</scope>
    <source>
        <strain evidence="2 3">RP-4-7</strain>
    </source>
</reference>
<keyword evidence="3" id="KW-1185">Reference proteome</keyword>
<dbReference type="InterPro" id="IPR018688">
    <property type="entry name" value="PpoB2-like"/>
</dbReference>
<keyword evidence="1" id="KW-0812">Transmembrane</keyword>
<keyword evidence="1" id="KW-0472">Membrane</keyword>
<feature type="transmembrane region" description="Helical" evidence="1">
    <location>
        <begin position="154"/>
        <end position="173"/>
    </location>
</feature>
<feature type="transmembrane region" description="Helical" evidence="1">
    <location>
        <begin position="118"/>
        <end position="147"/>
    </location>
</feature>
<feature type="transmembrane region" description="Helical" evidence="1">
    <location>
        <begin position="24"/>
        <end position="46"/>
    </location>
</feature>
<protein>
    <submittedName>
        <fullName evidence="2">DUF2182 domain-containing protein</fullName>
    </submittedName>
</protein>
<evidence type="ECO:0000313" key="2">
    <source>
        <dbReference type="EMBL" id="NML96517.1"/>
    </source>
</evidence>
<keyword evidence="1" id="KW-1133">Transmembrane helix</keyword>
<dbReference type="AlphaFoldDB" id="A0A848I2Q0"/>
<dbReference type="Pfam" id="PF09948">
    <property type="entry name" value="PpoB2"/>
    <property type="match status" value="1"/>
</dbReference>
<dbReference type="Proteomes" id="UP000544134">
    <property type="component" value="Unassembled WGS sequence"/>
</dbReference>
<feature type="transmembrane region" description="Helical" evidence="1">
    <location>
        <begin position="225"/>
        <end position="249"/>
    </location>
</feature>
<gene>
    <name evidence="2" type="ORF">HHL24_00855</name>
</gene>
<sequence>MGHVSATGRCEMSGRSIDVPVSQWAFFGVSALLFAVSAAVTIVDAASMSAMGEMPMPGGWAMSTAWMRMCGQTWPGVAASFLGMWIVMMVAMMLPSLVPMLWRYRQAVSGTDEARLGWLTVLVGSGYFFVWTAFGMVAFPLGVALAALEMELPALARAVPLAVGVVVLITGALQFTAWKARRLACCRETPGRCLLVPAARALPADAATAWRHGLRLGLHCSYCCAGLTMVLLVAGVMDLRVMAVVTAAITVERLAPRGERAARVIGAGIVAGGALLIARAVGLG</sequence>
<evidence type="ECO:0000313" key="3">
    <source>
        <dbReference type="Proteomes" id="UP000544134"/>
    </source>
</evidence>
<proteinExistence type="predicted"/>
<accession>A0A848I2Q0</accession>
<feature type="transmembrane region" description="Helical" evidence="1">
    <location>
        <begin position="261"/>
        <end position="281"/>
    </location>
</feature>
<comment type="caution">
    <text evidence="2">The sequence shown here is derived from an EMBL/GenBank/DDBJ whole genome shotgun (WGS) entry which is preliminary data.</text>
</comment>